<dbReference type="PANTHER" id="PTHR36156">
    <property type="entry name" value="SLR2101 PROTEIN"/>
    <property type="match status" value="1"/>
</dbReference>
<dbReference type="InterPro" id="IPR047142">
    <property type="entry name" value="OryJ/VirC-like"/>
</dbReference>
<reference evidence="2 3" key="1">
    <citation type="journal article" date="2014" name="BMC Genomics">
        <title>Genome sequencing of four Aureobasidium pullulans varieties: biotechnological potential, stress tolerance, and description of new species.</title>
        <authorList>
            <person name="Gostin Ar C."/>
            <person name="Ohm R.A."/>
            <person name="Kogej T."/>
            <person name="Sonjak S."/>
            <person name="Turk M."/>
            <person name="Zajc J."/>
            <person name="Zalar P."/>
            <person name="Grube M."/>
            <person name="Sun H."/>
            <person name="Han J."/>
            <person name="Sharma A."/>
            <person name="Chiniquy J."/>
            <person name="Ngan C.Y."/>
            <person name="Lipzen A."/>
            <person name="Barry K."/>
            <person name="Grigoriev I.V."/>
            <person name="Gunde-Cimerman N."/>
        </authorList>
    </citation>
    <scope>NUCLEOTIDE SEQUENCE [LARGE SCALE GENOMIC DNA]</scope>
    <source>
        <strain evidence="2 3">CBS 147.97</strain>
    </source>
</reference>
<sequence>MVRFHDGTTNELPTTHVYITTHNDEDGKPVFDDRPEEVVLKRIAGAGVNVLYSTNTFPVDLKDNKDIKDHKNQSTPFPIKLPNGSVARLIDYAPGVESPMHRTNSLDYGVVLEGEITLILGDHETGPRRVMKRGDVSVQRATDHAWKNNSSTEWARILYILLDATSEDGKDEDYGGIDMQ</sequence>
<dbReference type="Proteomes" id="UP000027730">
    <property type="component" value="Unassembled WGS sequence"/>
</dbReference>
<evidence type="ECO:0000313" key="3">
    <source>
        <dbReference type="Proteomes" id="UP000027730"/>
    </source>
</evidence>
<dbReference type="CDD" id="cd02231">
    <property type="entry name" value="cupin_BLL6423-like"/>
    <property type="match status" value="1"/>
</dbReference>
<gene>
    <name evidence="2" type="ORF">M436DRAFT_59191</name>
</gene>
<organism evidence="2 3">
    <name type="scientific">Aureobasidium namibiae CBS 147.97</name>
    <dbReference type="NCBI Taxonomy" id="1043004"/>
    <lineage>
        <taxon>Eukaryota</taxon>
        <taxon>Fungi</taxon>
        <taxon>Dikarya</taxon>
        <taxon>Ascomycota</taxon>
        <taxon>Pezizomycotina</taxon>
        <taxon>Dothideomycetes</taxon>
        <taxon>Dothideomycetidae</taxon>
        <taxon>Dothideales</taxon>
        <taxon>Saccotheciaceae</taxon>
        <taxon>Aureobasidium</taxon>
    </lineage>
</organism>
<dbReference type="EMBL" id="KL584740">
    <property type="protein sequence ID" value="KEQ68085.1"/>
    <property type="molecule type" value="Genomic_DNA"/>
</dbReference>
<dbReference type="Pfam" id="PF07883">
    <property type="entry name" value="Cupin_2"/>
    <property type="match status" value="1"/>
</dbReference>
<dbReference type="AlphaFoldDB" id="A0A074W4N1"/>
<accession>A0A074W4N1</accession>
<dbReference type="Gene3D" id="2.60.120.10">
    <property type="entry name" value="Jelly Rolls"/>
    <property type="match status" value="1"/>
</dbReference>
<keyword evidence="3" id="KW-1185">Reference proteome</keyword>
<dbReference type="HOGENOM" id="CLU_096188_0_1_1"/>
<proteinExistence type="predicted"/>
<dbReference type="RefSeq" id="XP_013422269.1">
    <property type="nucleotide sequence ID" value="XM_013566815.1"/>
</dbReference>
<dbReference type="InterPro" id="IPR011051">
    <property type="entry name" value="RmlC_Cupin_sf"/>
</dbReference>
<dbReference type="SUPFAM" id="SSF51182">
    <property type="entry name" value="RmlC-like cupins"/>
    <property type="match status" value="1"/>
</dbReference>
<dbReference type="PANTHER" id="PTHR36156:SF2">
    <property type="entry name" value="CUPIN TYPE-2 DOMAIN-CONTAINING PROTEIN"/>
    <property type="match status" value="1"/>
</dbReference>
<dbReference type="InterPro" id="IPR014710">
    <property type="entry name" value="RmlC-like_jellyroll"/>
</dbReference>
<evidence type="ECO:0000313" key="2">
    <source>
        <dbReference type="EMBL" id="KEQ68085.1"/>
    </source>
</evidence>
<protein>
    <recommendedName>
        <fullName evidence="1">Cupin type-2 domain-containing protein</fullName>
    </recommendedName>
</protein>
<dbReference type="GeneID" id="25412771"/>
<dbReference type="OrthoDB" id="5840532at2759"/>
<evidence type="ECO:0000259" key="1">
    <source>
        <dbReference type="Pfam" id="PF07883"/>
    </source>
</evidence>
<name>A0A074W4N1_9PEZI</name>
<dbReference type="InterPro" id="IPR013096">
    <property type="entry name" value="Cupin_2"/>
</dbReference>
<feature type="domain" description="Cupin type-2" evidence="1">
    <location>
        <begin position="89"/>
        <end position="158"/>
    </location>
</feature>